<dbReference type="InterPro" id="IPR032834">
    <property type="entry name" value="NatK-like_C"/>
</dbReference>
<dbReference type="PANTHER" id="PTHR40448">
    <property type="entry name" value="TWO-COMPONENT SENSOR HISTIDINE KINASE"/>
    <property type="match status" value="1"/>
</dbReference>
<gene>
    <name evidence="7" type="primary">citS_3</name>
    <name evidence="7" type="ORF">AMURIS_03408</name>
</gene>
<dbReference type="SUPFAM" id="SSF55874">
    <property type="entry name" value="ATPase domain of HSP90 chaperone/DNA topoisomerase II/histidine kinase"/>
    <property type="match status" value="1"/>
</dbReference>
<keyword evidence="4" id="KW-1133">Transmembrane helix</keyword>
<evidence type="ECO:0000259" key="5">
    <source>
        <dbReference type="Pfam" id="PF14501"/>
    </source>
</evidence>
<keyword evidence="4" id="KW-0812">Transmembrane</keyword>
<proteinExistence type="predicted"/>
<dbReference type="Pfam" id="PF14689">
    <property type="entry name" value="SPOB_a"/>
    <property type="match status" value="1"/>
</dbReference>
<keyword evidence="8" id="KW-1185">Reference proteome</keyword>
<reference evidence="7 8" key="1">
    <citation type="submission" date="2018-01" db="EMBL/GenBank/DDBJ databases">
        <authorList>
            <person name="Gaut B.S."/>
            <person name="Morton B.R."/>
            <person name="Clegg M.T."/>
            <person name="Duvall M.R."/>
        </authorList>
    </citation>
    <scope>NUCLEOTIDE SEQUENCE [LARGE SCALE GENOMIC DNA]</scope>
    <source>
        <strain evidence="7">GP69</strain>
    </source>
</reference>
<evidence type="ECO:0000259" key="6">
    <source>
        <dbReference type="Pfam" id="PF14689"/>
    </source>
</evidence>
<keyword evidence="3" id="KW-0418">Kinase</keyword>
<dbReference type="EMBL" id="OFSM01000018">
    <property type="protein sequence ID" value="SOY30677.1"/>
    <property type="molecule type" value="Genomic_DNA"/>
</dbReference>
<dbReference type="InterPro" id="IPR036890">
    <property type="entry name" value="HATPase_C_sf"/>
</dbReference>
<accession>A0A2K4ZJL5</accession>
<dbReference type="Pfam" id="PF14501">
    <property type="entry name" value="HATPase_c_5"/>
    <property type="match status" value="1"/>
</dbReference>
<evidence type="ECO:0000256" key="2">
    <source>
        <dbReference type="ARBA" id="ARBA00022679"/>
    </source>
</evidence>
<protein>
    <submittedName>
        <fullName evidence="7">Sensor protein CitS</fullName>
        <ecNumber evidence="7">2.7.13.3</ecNumber>
    </submittedName>
</protein>
<dbReference type="Proteomes" id="UP000236311">
    <property type="component" value="Unassembled WGS sequence"/>
</dbReference>
<name>A0A2K4ZJL5_9FIRM</name>
<feature type="domain" description="SpoOB alpha-helical" evidence="6">
    <location>
        <begin position="42"/>
        <end position="94"/>
    </location>
</feature>
<dbReference type="SUPFAM" id="SSF55890">
    <property type="entry name" value="Sporulation response regulatory protein Spo0B"/>
    <property type="match status" value="1"/>
</dbReference>
<dbReference type="RefSeq" id="WP_257479284.1">
    <property type="nucleotide sequence ID" value="NZ_JANJZD010000018.1"/>
</dbReference>
<dbReference type="AlphaFoldDB" id="A0A2K4ZJL5"/>
<dbReference type="PANTHER" id="PTHR40448:SF1">
    <property type="entry name" value="TWO-COMPONENT SENSOR HISTIDINE KINASE"/>
    <property type="match status" value="1"/>
</dbReference>
<dbReference type="GO" id="GO:0000155">
    <property type="term" value="F:phosphorelay sensor kinase activity"/>
    <property type="evidence" value="ECO:0007669"/>
    <property type="project" value="InterPro"/>
</dbReference>
<dbReference type="Gene3D" id="1.10.287.130">
    <property type="match status" value="1"/>
</dbReference>
<dbReference type="InterPro" id="IPR016120">
    <property type="entry name" value="Sig_transdc_His_kin_SpoOB"/>
</dbReference>
<feature type="domain" description="Sensor histidine kinase NatK-like C-terminal" evidence="5">
    <location>
        <begin position="137"/>
        <end position="237"/>
    </location>
</feature>
<dbReference type="Gene3D" id="3.30.565.10">
    <property type="entry name" value="Histidine kinase-like ATPase, C-terminal domain"/>
    <property type="match status" value="1"/>
</dbReference>
<evidence type="ECO:0000256" key="1">
    <source>
        <dbReference type="ARBA" id="ARBA00022553"/>
    </source>
</evidence>
<evidence type="ECO:0000313" key="7">
    <source>
        <dbReference type="EMBL" id="SOY30677.1"/>
    </source>
</evidence>
<dbReference type="InterPro" id="IPR039506">
    <property type="entry name" value="SPOB_a"/>
</dbReference>
<evidence type="ECO:0000256" key="4">
    <source>
        <dbReference type="SAM" id="Phobius"/>
    </source>
</evidence>
<dbReference type="GO" id="GO:0042802">
    <property type="term" value="F:identical protein binding"/>
    <property type="evidence" value="ECO:0007669"/>
    <property type="project" value="TreeGrafter"/>
</dbReference>
<evidence type="ECO:0000256" key="3">
    <source>
        <dbReference type="ARBA" id="ARBA00022777"/>
    </source>
</evidence>
<sequence>MNLLLIIIILIMAVILLGVPFYIRYAIERETARFQNDLTRRHCEEVNQLYHQTRGWRHDFRNHLQTMQAYLEMGQTKRLEGYLRELNDDYQQIDIALKTGNNMVDAILNSKLSVVKAKDIHINASASVPAKLSISDVDLSVMIGNLLDNALEACLKLPPEDRFIRFYMTKAKENLYIYIMNSADGTYRRGMGIYLSTKALSGHGYGLQRIDKIVRKYNGYQSREDEGNVFATEILLPL</sequence>
<organism evidence="7 8">
    <name type="scientific">Acetatifactor muris</name>
    <dbReference type="NCBI Taxonomy" id="879566"/>
    <lineage>
        <taxon>Bacteria</taxon>
        <taxon>Bacillati</taxon>
        <taxon>Bacillota</taxon>
        <taxon>Clostridia</taxon>
        <taxon>Lachnospirales</taxon>
        <taxon>Lachnospiraceae</taxon>
        <taxon>Acetatifactor</taxon>
    </lineage>
</organism>
<keyword evidence="1" id="KW-0597">Phosphoprotein</keyword>
<keyword evidence="2 7" id="KW-0808">Transferase</keyword>
<feature type="transmembrane region" description="Helical" evidence="4">
    <location>
        <begin position="6"/>
        <end position="27"/>
    </location>
</feature>
<keyword evidence="4" id="KW-0472">Membrane</keyword>
<dbReference type="CDD" id="cd16935">
    <property type="entry name" value="HATPase_AgrC-ComD-like"/>
    <property type="match status" value="1"/>
</dbReference>
<evidence type="ECO:0000313" key="8">
    <source>
        <dbReference type="Proteomes" id="UP000236311"/>
    </source>
</evidence>
<dbReference type="EC" id="2.7.13.3" evidence="7"/>